<sequence>MHELYEERRKELRKVTLHTVTFSGGDFHIDHILLMSSIRRHCQIKAGTLKDQKTKQEYTEQLNERLSKIMQETPDLFSPTDIDQHVTAICHRAKLVLSHESARGKPQITQEIIEKSNKKRTLRNKQDE</sequence>
<proteinExistence type="predicted"/>
<name>A0AA88KSM8_ARTSF</name>
<evidence type="ECO:0000256" key="1">
    <source>
        <dbReference type="SAM" id="MobiDB-lite"/>
    </source>
</evidence>
<organism evidence="2 3">
    <name type="scientific">Artemia franciscana</name>
    <name type="common">Brine shrimp</name>
    <name type="synonym">Artemia sanfranciscana</name>
    <dbReference type="NCBI Taxonomy" id="6661"/>
    <lineage>
        <taxon>Eukaryota</taxon>
        <taxon>Metazoa</taxon>
        <taxon>Ecdysozoa</taxon>
        <taxon>Arthropoda</taxon>
        <taxon>Crustacea</taxon>
        <taxon>Branchiopoda</taxon>
        <taxon>Anostraca</taxon>
        <taxon>Artemiidae</taxon>
        <taxon>Artemia</taxon>
    </lineage>
</organism>
<dbReference type="EMBL" id="JAVRJZ010006477">
    <property type="protein sequence ID" value="KAK2701232.1"/>
    <property type="molecule type" value="Genomic_DNA"/>
</dbReference>
<evidence type="ECO:0000313" key="3">
    <source>
        <dbReference type="Proteomes" id="UP001187531"/>
    </source>
</evidence>
<comment type="caution">
    <text evidence="2">The sequence shown here is derived from an EMBL/GenBank/DDBJ whole genome shotgun (WGS) entry which is preliminary data.</text>
</comment>
<protein>
    <submittedName>
        <fullName evidence="2">Uncharacterized protein</fullName>
    </submittedName>
</protein>
<gene>
    <name evidence="2" type="ORF">QYM36_020106</name>
</gene>
<reference evidence="2" key="1">
    <citation type="submission" date="2023-07" db="EMBL/GenBank/DDBJ databases">
        <title>Chromosome-level genome assembly of Artemia franciscana.</title>
        <authorList>
            <person name="Jo E."/>
        </authorList>
    </citation>
    <scope>NUCLEOTIDE SEQUENCE</scope>
    <source>
        <tissue evidence="2">Whole body</tissue>
    </source>
</reference>
<keyword evidence="3" id="KW-1185">Reference proteome</keyword>
<feature type="region of interest" description="Disordered" evidence="1">
    <location>
        <begin position="101"/>
        <end position="128"/>
    </location>
</feature>
<dbReference type="Proteomes" id="UP001187531">
    <property type="component" value="Unassembled WGS sequence"/>
</dbReference>
<dbReference type="AlphaFoldDB" id="A0AA88KSM8"/>
<evidence type="ECO:0000313" key="2">
    <source>
        <dbReference type="EMBL" id="KAK2701232.1"/>
    </source>
</evidence>
<feature type="compositionally biased region" description="Basic residues" evidence="1">
    <location>
        <begin position="117"/>
        <end position="128"/>
    </location>
</feature>
<accession>A0AA88KSM8</accession>